<evidence type="ECO:0000313" key="2">
    <source>
        <dbReference type="EMBL" id="DAE06853.1"/>
    </source>
</evidence>
<sequence length="516" mass="58240">MPQTKKEMSETSPENAVSKKRTTAAERKQFMEKYEQQKRKTTKSNQAFKQVRDVTKTVRQTTISSYNKQNVITYLQNIDSYESELRGLSRYLFYRSQVYFRLIMYNATMFDLNSRYVVPAYDPTADNDKDSILKSYFETLQVLDKMDLQNSLLPMRINNFIEDVFYGCCWLDDTGIFILKIPPEYCKISGKYFTGDFSFSVDMSNYKKLEDVLEFLGDPLLSMYKAYGGNSKNKWQPMPDEYALCTKSRMESWETVVPIYSGLFIDLIGLLNLADVQAVADEQQIYKLITATIPTISGAKDPDEWAVNIDLAVDYYNKLVDGLPDYVGAAITPIPLDTISFSDDQSTDTTKVQKATKELLNTSGGSQILNSASLSNAEEVRSANKADSVFAITALLGQIQGWVNRMLSYHVSNPAKVKFFNVSTYTRDAFKESMQKDLQYGYPNILAINSLNGMSELDTLSMNFLENDVLGLTEKFKPLTSAATVSHMDGNGAPTKSDTEISGDGEASREKRDNNA</sequence>
<proteinExistence type="predicted"/>
<dbReference type="EMBL" id="BK015443">
    <property type="protein sequence ID" value="DAE06853.1"/>
    <property type="molecule type" value="Genomic_DNA"/>
</dbReference>
<feature type="region of interest" description="Disordered" evidence="1">
    <location>
        <begin position="1"/>
        <end position="25"/>
    </location>
</feature>
<evidence type="ECO:0000256" key="1">
    <source>
        <dbReference type="SAM" id="MobiDB-lite"/>
    </source>
</evidence>
<reference evidence="2" key="1">
    <citation type="journal article" date="2021" name="Proc. Natl. Acad. Sci. U.S.A.">
        <title>A Catalog of Tens of Thousands of Viruses from Human Metagenomes Reveals Hidden Associations with Chronic Diseases.</title>
        <authorList>
            <person name="Tisza M.J."/>
            <person name="Buck C.B."/>
        </authorList>
    </citation>
    <scope>NUCLEOTIDE SEQUENCE</scope>
    <source>
        <strain evidence="2">CtL0q1</strain>
    </source>
</reference>
<feature type="region of interest" description="Disordered" evidence="1">
    <location>
        <begin position="484"/>
        <end position="516"/>
    </location>
</feature>
<accession>A0A8S5PJT9</accession>
<organism evidence="2">
    <name type="scientific">Siphoviridae sp. ctL0q1</name>
    <dbReference type="NCBI Taxonomy" id="2825449"/>
    <lineage>
        <taxon>Viruses</taxon>
        <taxon>Duplodnaviria</taxon>
        <taxon>Heunggongvirae</taxon>
        <taxon>Uroviricota</taxon>
        <taxon>Caudoviricetes</taxon>
    </lineage>
</organism>
<feature type="compositionally biased region" description="Basic and acidic residues" evidence="1">
    <location>
        <begin position="506"/>
        <end position="516"/>
    </location>
</feature>
<name>A0A8S5PJT9_9CAUD</name>
<protein>
    <submittedName>
        <fullName evidence="2">Portal protein</fullName>
    </submittedName>
</protein>